<protein>
    <recommendedName>
        <fullName evidence="3">histidine kinase</fullName>
        <ecNumber evidence="3">2.7.13.3</ecNumber>
    </recommendedName>
</protein>
<dbReference type="RefSeq" id="WP_302037989.1">
    <property type="nucleotide sequence ID" value="NZ_JAUKPO010000006.1"/>
</dbReference>
<dbReference type="PROSITE" id="PS50894">
    <property type="entry name" value="HPT"/>
    <property type="match status" value="1"/>
</dbReference>
<comment type="caution">
    <text evidence="18">The sequence shown here is derived from an EMBL/GenBank/DDBJ whole genome shotgun (WGS) entry which is preliminary data.</text>
</comment>
<feature type="domain" description="HPt" evidence="17">
    <location>
        <begin position="695"/>
        <end position="797"/>
    </location>
</feature>
<reference evidence="18" key="1">
    <citation type="submission" date="2023-07" db="EMBL/GenBank/DDBJ databases">
        <title>The genome sequence of Rhodocytophaga aerolata KACC 12507.</title>
        <authorList>
            <person name="Zhang X."/>
        </authorList>
    </citation>
    <scope>NUCLEOTIDE SEQUENCE</scope>
    <source>
        <strain evidence="18">KACC 12507</strain>
    </source>
</reference>
<evidence type="ECO:0000256" key="10">
    <source>
        <dbReference type="ARBA" id="ARBA00023012"/>
    </source>
</evidence>
<dbReference type="PROSITE" id="PS50110">
    <property type="entry name" value="RESPONSE_REGULATORY"/>
    <property type="match status" value="1"/>
</dbReference>
<feature type="transmembrane region" description="Helical" evidence="14">
    <location>
        <begin position="252"/>
        <end position="273"/>
    </location>
</feature>
<dbReference type="Gene3D" id="3.40.50.2300">
    <property type="match status" value="1"/>
</dbReference>
<dbReference type="PROSITE" id="PS50109">
    <property type="entry name" value="HIS_KIN"/>
    <property type="match status" value="1"/>
</dbReference>
<dbReference type="SMART" id="SM00388">
    <property type="entry name" value="HisKA"/>
    <property type="match status" value="1"/>
</dbReference>
<evidence type="ECO:0000256" key="1">
    <source>
        <dbReference type="ARBA" id="ARBA00000085"/>
    </source>
</evidence>
<keyword evidence="11 14" id="KW-0472">Membrane</keyword>
<dbReference type="SUPFAM" id="SSF47226">
    <property type="entry name" value="Histidine-containing phosphotransfer domain, HPT domain"/>
    <property type="match status" value="1"/>
</dbReference>
<dbReference type="SMART" id="SM00387">
    <property type="entry name" value="HATPase_c"/>
    <property type="match status" value="1"/>
</dbReference>
<dbReference type="InterPro" id="IPR008207">
    <property type="entry name" value="Sig_transdc_His_kin_Hpt_dom"/>
</dbReference>
<gene>
    <name evidence="18" type="ORF">Q0590_13040</name>
</gene>
<dbReference type="SUPFAM" id="SSF47384">
    <property type="entry name" value="Homodimeric domain of signal transducing histidine kinase"/>
    <property type="match status" value="1"/>
</dbReference>
<evidence type="ECO:0000256" key="9">
    <source>
        <dbReference type="ARBA" id="ARBA00022989"/>
    </source>
</evidence>
<evidence type="ECO:0000259" key="17">
    <source>
        <dbReference type="PROSITE" id="PS50894"/>
    </source>
</evidence>
<keyword evidence="10" id="KW-0902">Two-component regulatory system</keyword>
<evidence type="ECO:0000256" key="2">
    <source>
        <dbReference type="ARBA" id="ARBA00004651"/>
    </source>
</evidence>
<dbReference type="PANTHER" id="PTHR45339">
    <property type="entry name" value="HYBRID SIGNAL TRANSDUCTION HISTIDINE KINASE J"/>
    <property type="match status" value="1"/>
</dbReference>
<dbReference type="SMART" id="SM00448">
    <property type="entry name" value="REC"/>
    <property type="match status" value="1"/>
</dbReference>
<evidence type="ECO:0000256" key="5">
    <source>
        <dbReference type="ARBA" id="ARBA00022553"/>
    </source>
</evidence>
<dbReference type="EMBL" id="JAUKPO010000006">
    <property type="protein sequence ID" value="MDO1447188.1"/>
    <property type="molecule type" value="Genomic_DNA"/>
</dbReference>
<sequence>MYKKLFVCPAFSIGLPILLLLLISSACQASGLYSFTPFISRISASIPFPYFAGSLGFLPLFSALPPENVAFWTTALYSGGLFVLGVYHVLLFLIIRVKYSAYLYYGLYVLSLGMLLLYFREAIPASESYTTQKWLQAGIMVFSLLAIFENYKLFKEGLPAVQLPAVVSKHFIQIFVGAAFVTVVLFAFNSWVGSFFSLLLLLVMCIVLISYTPSIFQRKNSMTSFIWGSIFLLISLLLMVGIYLAWIPVHAVTVHLYLVFALLHSIILATVLAQRINVFTENQDSITKKLLKAEQSQRFKDQFLANTSHEIRTPMNAILGFTRLLEQSDLDAPQQEYVRLIKTSAENLLVIINDILDFSKIESGKIVLEKVNIHLDTLCHSIIDTLQLRIAEKNLEVGYYIDDRIPTVFLGDPTRLTQILLNLLTNAVKFTDQGSVFLKIQLVEETTEQIYLHFEVKDTGIGIPEDKLQVIFDSFSQASDQTTRKYGGTGLGLSIVKQLVELQGGKVTVESYPDEGSTFSVYLHFQKGITGEHVQARNASITHTLPNNLSILLLEDNPINQILAVNTLQKWMPDIKIDVAGDGKEGIDKLKEQNYDLMLVDIQMPEMDGYETTRYIRTKMDVSKKNIPIIALTAGALKEDEQKAIAAGMNDYVSKPFDIETLAGKIKKLPISADRRSLRGNKFEIAHVERAGLGEPDFMIQLMNMFLEKTPEALVQMDQFLEIENWEAVCFVAHRIKSVFACMGLIHLQKELLVIEESAKDRVNLEKISAMLAQLKQGCDEAYSQIIIERDKLINKI</sequence>
<keyword evidence="5 13" id="KW-0597">Phosphoprotein</keyword>
<feature type="transmembrane region" description="Helical" evidence="14">
    <location>
        <begin position="225"/>
        <end position="246"/>
    </location>
</feature>
<feature type="domain" description="Histidine kinase" evidence="15">
    <location>
        <begin position="306"/>
        <end position="527"/>
    </location>
</feature>
<dbReference type="InterPro" id="IPR003594">
    <property type="entry name" value="HATPase_dom"/>
</dbReference>
<feature type="domain" description="Response regulatory" evidence="16">
    <location>
        <begin position="550"/>
        <end position="670"/>
    </location>
</feature>
<dbReference type="SUPFAM" id="SSF52172">
    <property type="entry name" value="CheY-like"/>
    <property type="match status" value="1"/>
</dbReference>
<dbReference type="InterPro" id="IPR004358">
    <property type="entry name" value="Sig_transdc_His_kin-like_C"/>
</dbReference>
<dbReference type="CDD" id="cd16922">
    <property type="entry name" value="HATPase_EvgS-ArcB-TorS-like"/>
    <property type="match status" value="1"/>
</dbReference>
<evidence type="ECO:0000256" key="12">
    <source>
        <dbReference type="PROSITE-ProRule" id="PRU00110"/>
    </source>
</evidence>
<dbReference type="InterPro" id="IPR005467">
    <property type="entry name" value="His_kinase_dom"/>
</dbReference>
<evidence type="ECO:0000313" key="18">
    <source>
        <dbReference type="EMBL" id="MDO1447188.1"/>
    </source>
</evidence>
<feature type="transmembrane region" description="Helical" evidence="14">
    <location>
        <begin position="171"/>
        <end position="188"/>
    </location>
</feature>
<dbReference type="PRINTS" id="PR00344">
    <property type="entry name" value="BCTRLSENSOR"/>
</dbReference>
<dbReference type="InterPro" id="IPR011006">
    <property type="entry name" value="CheY-like_superfamily"/>
</dbReference>
<dbReference type="GO" id="GO:0005524">
    <property type="term" value="F:ATP binding"/>
    <property type="evidence" value="ECO:0007669"/>
    <property type="project" value="UniProtKB-KW"/>
</dbReference>
<evidence type="ECO:0000256" key="8">
    <source>
        <dbReference type="ARBA" id="ARBA00022840"/>
    </source>
</evidence>
<evidence type="ECO:0000256" key="3">
    <source>
        <dbReference type="ARBA" id="ARBA00012438"/>
    </source>
</evidence>
<dbReference type="Gene3D" id="1.20.120.160">
    <property type="entry name" value="HPT domain"/>
    <property type="match status" value="1"/>
</dbReference>
<keyword evidence="9 14" id="KW-1133">Transmembrane helix</keyword>
<keyword evidence="7" id="KW-0547">Nucleotide-binding</keyword>
<dbReference type="Pfam" id="PF07695">
    <property type="entry name" value="7TMR-DISM_7TM"/>
    <property type="match status" value="1"/>
</dbReference>
<keyword evidence="19" id="KW-1185">Reference proteome</keyword>
<name>A0ABT8R7G4_9BACT</name>
<evidence type="ECO:0000259" key="16">
    <source>
        <dbReference type="PROSITE" id="PS50110"/>
    </source>
</evidence>
<feature type="transmembrane region" description="Helical" evidence="14">
    <location>
        <begin position="134"/>
        <end position="151"/>
    </location>
</feature>
<feature type="modified residue" description="Phosphohistidine" evidence="12">
    <location>
        <position position="734"/>
    </location>
</feature>
<dbReference type="SUPFAM" id="SSF55874">
    <property type="entry name" value="ATPase domain of HSP90 chaperone/DNA topoisomerase II/histidine kinase"/>
    <property type="match status" value="1"/>
</dbReference>
<accession>A0ABT8R7G4</accession>
<dbReference type="InterPro" id="IPR001789">
    <property type="entry name" value="Sig_transdc_resp-reg_receiver"/>
</dbReference>
<keyword evidence="4" id="KW-1003">Cell membrane</keyword>
<dbReference type="CDD" id="cd00082">
    <property type="entry name" value="HisKA"/>
    <property type="match status" value="1"/>
</dbReference>
<feature type="transmembrane region" description="Helical" evidence="14">
    <location>
        <begin position="69"/>
        <end position="95"/>
    </location>
</feature>
<evidence type="ECO:0000256" key="7">
    <source>
        <dbReference type="ARBA" id="ARBA00022741"/>
    </source>
</evidence>
<dbReference type="PROSITE" id="PS51257">
    <property type="entry name" value="PROKAR_LIPOPROTEIN"/>
    <property type="match status" value="1"/>
</dbReference>
<evidence type="ECO:0000256" key="11">
    <source>
        <dbReference type="ARBA" id="ARBA00023136"/>
    </source>
</evidence>
<dbReference type="Pfam" id="PF02518">
    <property type="entry name" value="HATPase_c"/>
    <property type="match status" value="1"/>
</dbReference>
<evidence type="ECO:0000256" key="14">
    <source>
        <dbReference type="SAM" id="Phobius"/>
    </source>
</evidence>
<evidence type="ECO:0000256" key="13">
    <source>
        <dbReference type="PROSITE-ProRule" id="PRU00169"/>
    </source>
</evidence>
<dbReference type="InterPro" id="IPR011623">
    <property type="entry name" value="7TMR_DISM_rcpt_extracell_dom1"/>
</dbReference>
<dbReference type="Gene3D" id="1.10.287.130">
    <property type="match status" value="1"/>
</dbReference>
<dbReference type="InterPro" id="IPR036641">
    <property type="entry name" value="HPT_dom_sf"/>
</dbReference>
<evidence type="ECO:0000313" key="19">
    <source>
        <dbReference type="Proteomes" id="UP001168528"/>
    </source>
</evidence>
<keyword evidence="8 18" id="KW-0067">ATP-binding</keyword>
<evidence type="ECO:0000256" key="4">
    <source>
        <dbReference type="ARBA" id="ARBA00022475"/>
    </source>
</evidence>
<dbReference type="InterPro" id="IPR036097">
    <property type="entry name" value="HisK_dim/P_sf"/>
</dbReference>
<dbReference type="InterPro" id="IPR036890">
    <property type="entry name" value="HATPase_C_sf"/>
</dbReference>
<comment type="subcellular location">
    <subcellularLocation>
        <location evidence="2">Cell membrane</location>
        <topology evidence="2">Multi-pass membrane protein</topology>
    </subcellularLocation>
</comment>
<comment type="catalytic activity">
    <reaction evidence="1">
        <text>ATP + protein L-histidine = ADP + protein N-phospho-L-histidine.</text>
        <dbReference type="EC" id="2.7.13.3"/>
    </reaction>
</comment>
<dbReference type="Pfam" id="PF01627">
    <property type="entry name" value="Hpt"/>
    <property type="match status" value="1"/>
</dbReference>
<dbReference type="InterPro" id="IPR003661">
    <property type="entry name" value="HisK_dim/P_dom"/>
</dbReference>
<evidence type="ECO:0000259" key="15">
    <source>
        <dbReference type="PROSITE" id="PS50109"/>
    </source>
</evidence>
<dbReference type="Pfam" id="PF00512">
    <property type="entry name" value="HisKA"/>
    <property type="match status" value="1"/>
</dbReference>
<evidence type="ECO:0000256" key="6">
    <source>
        <dbReference type="ARBA" id="ARBA00022692"/>
    </source>
</evidence>
<dbReference type="Pfam" id="PF00072">
    <property type="entry name" value="Response_reg"/>
    <property type="match status" value="1"/>
</dbReference>
<organism evidence="18 19">
    <name type="scientific">Rhodocytophaga aerolata</name>
    <dbReference type="NCBI Taxonomy" id="455078"/>
    <lineage>
        <taxon>Bacteria</taxon>
        <taxon>Pseudomonadati</taxon>
        <taxon>Bacteroidota</taxon>
        <taxon>Cytophagia</taxon>
        <taxon>Cytophagales</taxon>
        <taxon>Rhodocytophagaceae</taxon>
        <taxon>Rhodocytophaga</taxon>
    </lineage>
</organism>
<dbReference type="EC" id="2.7.13.3" evidence="3"/>
<feature type="transmembrane region" description="Helical" evidence="14">
    <location>
        <begin position="102"/>
        <end position="119"/>
    </location>
</feature>
<feature type="transmembrane region" description="Helical" evidence="14">
    <location>
        <begin position="194"/>
        <end position="213"/>
    </location>
</feature>
<dbReference type="Proteomes" id="UP001168528">
    <property type="component" value="Unassembled WGS sequence"/>
</dbReference>
<dbReference type="CDD" id="cd17546">
    <property type="entry name" value="REC_hyHK_CKI1_RcsC-like"/>
    <property type="match status" value="1"/>
</dbReference>
<keyword evidence="6 14" id="KW-0812">Transmembrane</keyword>
<dbReference type="Gene3D" id="3.30.565.10">
    <property type="entry name" value="Histidine kinase-like ATPase, C-terminal domain"/>
    <property type="match status" value="1"/>
</dbReference>
<feature type="modified residue" description="4-aspartylphosphate" evidence="13">
    <location>
        <position position="601"/>
    </location>
</feature>
<dbReference type="PANTHER" id="PTHR45339:SF1">
    <property type="entry name" value="HYBRID SIGNAL TRANSDUCTION HISTIDINE KINASE J"/>
    <property type="match status" value="1"/>
</dbReference>
<proteinExistence type="predicted"/>